<evidence type="ECO:0000313" key="2">
    <source>
        <dbReference type="EMBL" id="MBE9403268.1"/>
    </source>
</evidence>
<organism evidence="2 3">
    <name type="scientific">Brachybacterium epidermidis</name>
    <dbReference type="NCBI Taxonomy" id="2781983"/>
    <lineage>
        <taxon>Bacteria</taxon>
        <taxon>Bacillati</taxon>
        <taxon>Actinomycetota</taxon>
        <taxon>Actinomycetes</taxon>
        <taxon>Micrococcales</taxon>
        <taxon>Dermabacteraceae</taxon>
        <taxon>Brachybacterium</taxon>
    </lineage>
</organism>
<protein>
    <submittedName>
        <fullName evidence="2">Uncharacterized protein</fullName>
    </submittedName>
</protein>
<evidence type="ECO:0000256" key="1">
    <source>
        <dbReference type="SAM" id="MobiDB-lite"/>
    </source>
</evidence>
<dbReference type="RefSeq" id="WP_193865017.1">
    <property type="nucleotide sequence ID" value="NZ_JADEYR010000002.1"/>
</dbReference>
<dbReference type="Proteomes" id="UP000644727">
    <property type="component" value="Unassembled WGS sequence"/>
</dbReference>
<feature type="region of interest" description="Disordered" evidence="1">
    <location>
        <begin position="168"/>
        <end position="193"/>
    </location>
</feature>
<keyword evidence="3" id="KW-1185">Reference proteome</keyword>
<accession>A0ABR9VYK8</accession>
<reference evidence="2 3" key="1">
    <citation type="submission" date="2020-10" db="EMBL/GenBank/DDBJ databases">
        <title>Draft genome and description of Brachybacterium epidermidis sp nov.</title>
        <authorList>
            <person name="Boxberger M."/>
            <person name="La Scola B."/>
        </authorList>
    </citation>
    <scope>NUCLEOTIDE SEQUENCE [LARGE SCALE GENOMIC DNA]</scope>
    <source>
        <strain evidence="2 3">Marseille-Q2903</strain>
    </source>
</reference>
<proteinExistence type="predicted"/>
<name>A0ABR9VYK8_9MICO</name>
<evidence type="ECO:0000313" key="3">
    <source>
        <dbReference type="Proteomes" id="UP000644727"/>
    </source>
</evidence>
<comment type="caution">
    <text evidence="2">The sequence shown here is derived from an EMBL/GenBank/DDBJ whole genome shotgun (WGS) entry which is preliminary data.</text>
</comment>
<sequence length="286" mass="29651">MDGDPGRTYRALMGATSTLDHSPRLTELPGASRLLRIDESTFAWVIAQVRDGSAPSSETAAAQAHQAGLLQSADPVEVEPHWDALLRRAITSPVRIDMVSVDGARAWATTVHVAGEIQLVIDQVREVTSSDSTVSLGARSSALTLAVGRIEHFSDLITALVPQRPAFGADPSESLTAPEAPGATTDPPSVDPPSVAQVQIVVSANPATGEPMIRARSWYAFGADGTVPATLPGTGEATTAEPAPVGALTEILKADLIAAINHVTADRADSADNAEGAGQTTEGDER</sequence>
<feature type="region of interest" description="Disordered" evidence="1">
    <location>
        <begin position="265"/>
        <end position="286"/>
    </location>
</feature>
<gene>
    <name evidence="2" type="ORF">IOE58_03365</name>
</gene>
<dbReference type="EMBL" id="JADEYR010000002">
    <property type="protein sequence ID" value="MBE9403268.1"/>
    <property type="molecule type" value="Genomic_DNA"/>
</dbReference>